<name>A0AB34T7E4_9BIFI</name>
<evidence type="ECO:0000313" key="2">
    <source>
        <dbReference type="Proteomes" id="UP000037239"/>
    </source>
</evidence>
<reference evidence="1 2" key="1">
    <citation type="journal article" date="2015" name="Int J Genomics">
        <title>Comparative Genomics Revealed Genetic Diversity and Species/Strain-Level Differences in Carbohydrate Metabolism of Three Probiotic Bifidobacterial Species.</title>
        <authorList>
            <person name="Odamaki T."/>
            <person name="Horigome A."/>
            <person name="Sugahara H."/>
            <person name="Hashikura N."/>
            <person name="Minami J."/>
            <person name="Xiao J.Z."/>
            <person name="Abe F."/>
        </authorList>
    </citation>
    <scope>NUCLEOTIDE SEQUENCE [LARGE SCALE GENOMIC DNA]</scope>
    <source>
        <strain evidence="1 2">MCC 0483</strain>
    </source>
</reference>
<organism evidence="1 2">
    <name type="scientific">Bifidobacterium animalis subsp. animalis MCC 0483</name>
    <dbReference type="NCBI Taxonomy" id="1365955"/>
    <lineage>
        <taxon>Bacteria</taxon>
        <taxon>Bacillati</taxon>
        <taxon>Actinomycetota</taxon>
        <taxon>Actinomycetes</taxon>
        <taxon>Bifidobacteriales</taxon>
        <taxon>Bifidobacteriaceae</taxon>
        <taxon>Bifidobacterium</taxon>
    </lineage>
</organism>
<protein>
    <submittedName>
        <fullName evidence="1">Uncharacterized protein</fullName>
    </submittedName>
</protein>
<evidence type="ECO:0000313" key="1">
    <source>
        <dbReference type="EMBL" id="KOA48429.1"/>
    </source>
</evidence>
<gene>
    <name evidence="1" type="ORF">BAAM0483_08050</name>
</gene>
<accession>A0AB34T7E4</accession>
<comment type="caution">
    <text evidence="1">The sequence shown here is derived from an EMBL/GenBank/DDBJ whole genome shotgun (WGS) entry which is preliminary data.</text>
</comment>
<dbReference type="AlphaFoldDB" id="A0AB34T7E4"/>
<dbReference type="EMBL" id="AWFK01000015">
    <property type="protein sequence ID" value="KOA48429.1"/>
    <property type="molecule type" value="Genomic_DNA"/>
</dbReference>
<proteinExistence type="predicted"/>
<sequence>MNIDWRDISECAVEKTTMLTISATTQQQMPMMNALRRSTCIGLGLGRRWVGS</sequence>
<dbReference type="Proteomes" id="UP000037239">
    <property type="component" value="Unassembled WGS sequence"/>
</dbReference>